<name>A0A2P5E946_TREOI</name>
<keyword evidence="2" id="KW-1185">Reference proteome</keyword>
<gene>
    <name evidence="1" type="ORF">TorRG33x02_221860</name>
</gene>
<accession>A0A2P5E946</accession>
<sequence length="31" mass="3519">MNNTAICILRLNTVYNLPTSARWIVAGPLRF</sequence>
<evidence type="ECO:0000313" key="1">
    <source>
        <dbReference type="EMBL" id="PON82069.1"/>
    </source>
</evidence>
<organism evidence="1 2">
    <name type="scientific">Trema orientale</name>
    <name type="common">Charcoal tree</name>
    <name type="synonym">Celtis orientalis</name>
    <dbReference type="NCBI Taxonomy" id="63057"/>
    <lineage>
        <taxon>Eukaryota</taxon>
        <taxon>Viridiplantae</taxon>
        <taxon>Streptophyta</taxon>
        <taxon>Embryophyta</taxon>
        <taxon>Tracheophyta</taxon>
        <taxon>Spermatophyta</taxon>
        <taxon>Magnoliopsida</taxon>
        <taxon>eudicotyledons</taxon>
        <taxon>Gunneridae</taxon>
        <taxon>Pentapetalae</taxon>
        <taxon>rosids</taxon>
        <taxon>fabids</taxon>
        <taxon>Rosales</taxon>
        <taxon>Cannabaceae</taxon>
        <taxon>Trema</taxon>
    </lineage>
</organism>
<reference evidence="2" key="1">
    <citation type="submission" date="2016-06" db="EMBL/GenBank/DDBJ databases">
        <title>Parallel loss of symbiosis genes in relatives of nitrogen-fixing non-legume Parasponia.</title>
        <authorList>
            <person name="Van Velzen R."/>
            <person name="Holmer R."/>
            <person name="Bu F."/>
            <person name="Rutten L."/>
            <person name="Van Zeijl A."/>
            <person name="Liu W."/>
            <person name="Santuari L."/>
            <person name="Cao Q."/>
            <person name="Sharma T."/>
            <person name="Shen D."/>
            <person name="Roswanjaya Y."/>
            <person name="Wardhani T."/>
            <person name="Kalhor M.S."/>
            <person name="Jansen J."/>
            <person name="Van den Hoogen J."/>
            <person name="Gungor B."/>
            <person name="Hartog M."/>
            <person name="Hontelez J."/>
            <person name="Verver J."/>
            <person name="Yang W.-C."/>
            <person name="Schijlen E."/>
            <person name="Repin R."/>
            <person name="Schilthuizen M."/>
            <person name="Schranz E."/>
            <person name="Heidstra R."/>
            <person name="Miyata K."/>
            <person name="Fedorova E."/>
            <person name="Kohlen W."/>
            <person name="Bisseling T."/>
            <person name="Smit S."/>
            <person name="Geurts R."/>
        </authorList>
    </citation>
    <scope>NUCLEOTIDE SEQUENCE [LARGE SCALE GENOMIC DNA]</scope>
    <source>
        <strain evidence="2">cv. RG33-2</strain>
    </source>
</reference>
<dbReference type="Proteomes" id="UP000237000">
    <property type="component" value="Unassembled WGS sequence"/>
</dbReference>
<dbReference type="EMBL" id="JXTC01000203">
    <property type="protein sequence ID" value="PON82069.1"/>
    <property type="molecule type" value="Genomic_DNA"/>
</dbReference>
<evidence type="ECO:0000313" key="2">
    <source>
        <dbReference type="Proteomes" id="UP000237000"/>
    </source>
</evidence>
<protein>
    <submittedName>
        <fullName evidence="1">Uncharacterized protein</fullName>
    </submittedName>
</protein>
<proteinExistence type="predicted"/>
<comment type="caution">
    <text evidence="1">The sequence shown here is derived from an EMBL/GenBank/DDBJ whole genome shotgun (WGS) entry which is preliminary data.</text>
</comment>
<dbReference type="InParanoid" id="A0A2P5E946"/>
<dbReference type="AlphaFoldDB" id="A0A2P5E946"/>